<evidence type="ECO:0000313" key="2">
    <source>
        <dbReference type="EMBL" id="KII67005.1"/>
    </source>
</evidence>
<keyword evidence="1" id="KW-0732">Signal</keyword>
<proteinExistence type="predicted"/>
<dbReference type="EMBL" id="JWZT01003344">
    <property type="protein sequence ID" value="KII67005.1"/>
    <property type="molecule type" value="Genomic_DNA"/>
</dbReference>
<accession>A0A0C2MRW4</accession>
<feature type="signal peptide" evidence="1">
    <location>
        <begin position="1"/>
        <end position="18"/>
    </location>
</feature>
<protein>
    <recommendedName>
        <fullName evidence="4">Winged helix-turn helix domain-containing protein</fullName>
    </recommendedName>
</protein>
<feature type="chain" id="PRO_5002152316" description="Winged helix-turn helix domain-containing protein" evidence="1">
    <location>
        <begin position="19"/>
        <end position="114"/>
    </location>
</feature>
<evidence type="ECO:0000256" key="1">
    <source>
        <dbReference type="SAM" id="SignalP"/>
    </source>
</evidence>
<keyword evidence="3" id="KW-1185">Reference proteome</keyword>
<dbReference type="AlphaFoldDB" id="A0A0C2MRW4"/>
<organism evidence="2 3">
    <name type="scientific">Thelohanellus kitauei</name>
    <name type="common">Myxosporean</name>
    <dbReference type="NCBI Taxonomy" id="669202"/>
    <lineage>
        <taxon>Eukaryota</taxon>
        <taxon>Metazoa</taxon>
        <taxon>Cnidaria</taxon>
        <taxon>Myxozoa</taxon>
        <taxon>Myxosporea</taxon>
        <taxon>Bivalvulida</taxon>
        <taxon>Platysporina</taxon>
        <taxon>Myxobolidae</taxon>
        <taxon>Thelohanellus</taxon>
    </lineage>
</organism>
<gene>
    <name evidence="2" type="ORF">RF11_07544</name>
</gene>
<reference evidence="2 3" key="1">
    <citation type="journal article" date="2014" name="Genome Biol. Evol.">
        <title>The genome of the myxosporean Thelohanellus kitauei shows adaptations to nutrient acquisition within its fish host.</title>
        <authorList>
            <person name="Yang Y."/>
            <person name="Xiong J."/>
            <person name="Zhou Z."/>
            <person name="Huo F."/>
            <person name="Miao W."/>
            <person name="Ran C."/>
            <person name="Liu Y."/>
            <person name="Zhang J."/>
            <person name="Feng J."/>
            <person name="Wang M."/>
            <person name="Wang M."/>
            <person name="Wang L."/>
            <person name="Yao B."/>
        </authorList>
    </citation>
    <scope>NUCLEOTIDE SEQUENCE [LARGE SCALE GENOMIC DNA]</scope>
    <source>
        <strain evidence="2">Wuqing</strain>
    </source>
</reference>
<name>A0A0C2MRW4_THEKT</name>
<evidence type="ECO:0008006" key="4">
    <source>
        <dbReference type="Google" id="ProtNLM"/>
    </source>
</evidence>
<comment type="caution">
    <text evidence="2">The sequence shown here is derived from an EMBL/GenBank/DDBJ whole genome shotgun (WGS) entry which is preliminary data.</text>
</comment>
<evidence type="ECO:0000313" key="3">
    <source>
        <dbReference type="Proteomes" id="UP000031668"/>
    </source>
</evidence>
<dbReference type="Proteomes" id="UP000031668">
    <property type="component" value="Unassembled WGS sequence"/>
</dbReference>
<sequence>MQVKLVTEILLFVVETMSESVTQSVRDVKDSLNLNVNITKVWRRVQRFGFANKITCPIPRQHSNESVDEIFPDEKSGQNDLILEEKTLLITSNTISCIQRVFQECLNLENITRE</sequence>